<evidence type="ECO:0000256" key="4">
    <source>
        <dbReference type="ARBA" id="ARBA00022989"/>
    </source>
</evidence>
<evidence type="ECO:0000256" key="3">
    <source>
        <dbReference type="ARBA" id="ARBA00022692"/>
    </source>
</evidence>
<dbReference type="AlphaFoldDB" id="A0A1J7IMN6"/>
<feature type="transmembrane region" description="Helical" evidence="7">
    <location>
        <begin position="88"/>
        <end position="107"/>
    </location>
</feature>
<feature type="transmembrane region" description="Helical" evidence="7">
    <location>
        <begin position="20"/>
        <end position="38"/>
    </location>
</feature>
<evidence type="ECO:0000256" key="5">
    <source>
        <dbReference type="ARBA" id="ARBA00023136"/>
    </source>
</evidence>
<evidence type="ECO:0000256" key="1">
    <source>
        <dbReference type="ARBA" id="ARBA00004141"/>
    </source>
</evidence>
<dbReference type="Proteomes" id="UP000182658">
    <property type="component" value="Unassembled WGS sequence"/>
</dbReference>
<dbReference type="Pfam" id="PF07690">
    <property type="entry name" value="MFS_1"/>
    <property type="match status" value="1"/>
</dbReference>
<dbReference type="InterPro" id="IPR020846">
    <property type="entry name" value="MFS_dom"/>
</dbReference>
<feature type="transmembrane region" description="Helical" evidence="7">
    <location>
        <begin position="247"/>
        <end position="266"/>
    </location>
</feature>
<evidence type="ECO:0000259" key="8">
    <source>
        <dbReference type="PROSITE" id="PS50850"/>
    </source>
</evidence>
<feature type="transmembrane region" description="Helical" evidence="7">
    <location>
        <begin position="58"/>
        <end position="76"/>
    </location>
</feature>
<dbReference type="FunFam" id="1.20.1720.10:FF:000012">
    <property type="entry name" value="MFS toxin efflux pump (AflT)"/>
    <property type="match status" value="1"/>
</dbReference>
<dbReference type="GO" id="GO:0022857">
    <property type="term" value="F:transmembrane transporter activity"/>
    <property type="evidence" value="ECO:0007669"/>
    <property type="project" value="InterPro"/>
</dbReference>
<dbReference type="PANTHER" id="PTHR23501:SF199">
    <property type="entry name" value="MFS EFFLUX TRANSPORTER INPD-RELATED"/>
    <property type="match status" value="1"/>
</dbReference>
<accession>A0A1J7IMN6</accession>
<keyword evidence="3 7" id="KW-0812">Transmembrane</keyword>
<keyword evidence="5 7" id="KW-0472">Membrane</keyword>
<dbReference type="FunFam" id="1.20.1250.20:FF:000196">
    <property type="entry name" value="MFS toxin efflux pump (AflT)"/>
    <property type="match status" value="1"/>
</dbReference>
<keyword evidence="2" id="KW-0813">Transport</keyword>
<proteinExistence type="predicted"/>
<comment type="subcellular location">
    <subcellularLocation>
        <location evidence="1">Membrane</location>
        <topology evidence="1">Multi-pass membrane protein</topology>
    </subcellularLocation>
</comment>
<evidence type="ECO:0000256" key="6">
    <source>
        <dbReference type="SAM" id="MobiDB-lite"/>
    </source>
</evidence>
<evidence type="ECO:0000256" key="7">
    <source>
        <dbReference type="SAM" id="Phobius"/>
    </source>
</evidence>
<dbReference type="CDD" id="cd17502">
    <property type="entry name" value="MFS_Azr1_MDR_like"/>
    <property type="match status" value="1"/>
</dbReference>
<organism evidence="9 10">
    <name type="scientific">Coniochaeta ligniaria NRRL 30616</name>
    <dbReference type="NCBI Taxonomy" id="1408157"/>
    <lineage>
        <taxon>Eukaryota</taxon>
        <taxon>Fungi</taxon>
        <taxon>Dikarya</taxon>
        <taxon>Ascomycota</taxon>
        <taxon>Pezizomycotina</taxon>
        <taxon>Sordariomycetes</taxon>
        <taxon>Sordariomycetidae</taxon>
        <taxon>Coniochaetales</taxon>
        <taxon>Coniochaetaceae</taxon>
        <taxon>Coniochaeta</taxon>
    </lineage>
</organism>
<feature type="compositionally biased region" description="Basic and acidic residues" evidence="6">
    <location>
        <begin position="533"/>
        <end position="550"/>
    </location>
</feature>
<dbReference type="GO" id="GO:0005886">
    <property type="term" value="C:plasma membrane"/>
    <property type="evidence" value="ECO:0007669"/>
    <property type="project" value="TreeGrafter"/>
</dbReference>
<evidence type="ECO:0000313" key="10">
    <source>
        <dbReference type="Proteomes" id="UP000182658"/>
    </source>
</evidence>
<sequence>MPLAESTAEVKNTYSHGSKLIFICIGLFMAALCVGLDRAIINTAVPKITTEFNSLSDIGWYGSAYLLTSSCFQLMYGKLYAEVNIKWLFLIAVTIFEVGSIVCAAAPSSLALIVGRAVAGLGSAGILVGAFTIIAQSVPLHELPKYTGTLAGAAGIAQMVGPTIGGVLTDKATWRWCFWINLPLGGITIATVFFLVHPPPRKDKKQKTIKHPLKQFDILGNIFFIPATVSLLLALEWGGGQYQWSNWRIILLLSIFSIFILVWLYIQHRQGDKATLPLRIIKMRSMACAVWFTFCISSLLYIFLAYVAVWFQTVRNVSAFQSGINFLAITVAQSVSVIMSGFFTSKIGYYVPQMITSTVVCSLASGLISRFSIATSNAYWICSLVLLGLGMGIGLQQPVMAAQTVLAGGDVAIGTSVVIFMITMSGTIFYSVGNSVLQDRLIHELSRRVPDVDPSVVVGAGANNLVDAMRKIYPQYVDGILASYEAALQRVFLISVILACLSAFGSFFIEWRSVKKDKTPKDASGDGETEGCEVVKDETGRGKTSSDVRGEASTSAP</sequence>
<dbReference type="Gene3D" id="1.20.1250.20">
    <property type="entry name" value="MFS general substrate transporter like domains"/>
    <property type="match status" value="2"/>
</dbReference>
<feature type="transmembrane region" description="Helical" evidence="7">
    <location>
        <begin position="287"/>
        <end position="311"/>
    </location>
</feature>
<evidence type="ECO:0000256" key="2">
    <source>
        <dbReference type="ARBA" id="ARBA00022448"/>
    </source>
</evidence>
<name>A0A1J7IMN6_9PEZI</name>
<keyword evidence="10" id="KW-1185">Reference proteome</keyword>
<dbReference type="PROSITE" id="PS50850">
    <property type="entry name" value="MFS"/>
    <property type="match status" value="1"/>
</dbReference>
<feature type="transmembrane region" description="Helical" evidence="7">
    <location>
        <begin position="491"/>
        <end position="511"/>
    </location>
</feature>
<feature type="transmembrane region" description="Helical" evidence="7">
    <location>
        <begin position="377"/>
        <end position="395"/>
    </location>
</feature>
<keyword evidence="4 7" id="KW-1133">Transmembrane helix</keyword>
<gene>
    <name evidence="9" type="ORF">CONLIGDRAFT_654824</name>
</gene>
<feature type="region of interest" description="Disordered" evidence="6">
    <location>
        <begin position="516"/>
        <end position="557"/>
    </location>
</feature>
<feature type="transmembrane region" description="Helical" evidence="7">
    <location>
        <begin position="407"/>
        <end position="430"/>
    </location>
</feature>
<feature type="transmembrane region" description="Helical" evidence="7">
    <location>
        <begin position="323"/>
        <end position="343"/>
    </location>
</feature>
<dbReference type="SUPFAM" id="SSF103473">
    <property type="entry name" value="MFS general substrate transporter"/>
    <property type="match status" value="1"/>
</dbReference>
<dbReference type="EMBL" id="KV875098">
    <property type="protein sequence ID" value="OIW28645.1"/>
    <property type="molecule type" value="Genomic_DNA"/>
</dbReference>
<dbReference type="OrthoDB" id="10021397at2759"/>
<dbReference type="InterPro" id="IPR011701">
    <property type="entry name" value="MFS"/>
</dbReference>
<feature type="domain" description="Major facilitator superfamily (MFS) profile" evidence="8">
    <location>
        <begin position="23"/>
        <end position="514"/>
    </location>
</feature>
<feature type="transmembrane region" description="Helical" evidence="7">
    <location>
        <begin position="113"/>
        <end position="134"/>
    </location>
</feature>
<feature type="transmembrane region" description="Helical" evidence="7">
    <location>
        <begin position="173"/>
        <end position="196"/>
    </location>
</feature>
<dbReference type="PANTHER" id="PTHR23501">
    <property type="entry name" value="MAJOR FACILITATOR SUPERFAMILY"/>
    <property type="match status" value="1"/>
</dbReference>
<dbReference type="InParanoid" id="A0A1J7IMN6"/>
<reference evidence="9 10" key="1">
    <citation type="submission" date="2016-10" db="EMBL/GenBank/DDBJ databases">
        <title>Draft genome sequence of Coniochaeta ligniaria NRRL30616, a lignocellulolytic fungus for bioabatement of inhibitors in plant biomass hydrolysates.</title>
        <authorList>
            <consortium name="DOE Joint Genome Institute"/>
            <person name="Jimenez D.J."/>
            <person name="Hector R.E."/>
            <person name="Riley R."/>
            <person name="Sun H."/>
            <person name="Grigoriev I.V."/>
            <person name="Van Elsas J.D."/>
            <person name="Nichols N.N."/>
        </authorList>
    </citation>
    <scope>NUCLEOTIDE SEQUENCE [LARGE SCALE GENOMIC DNA]</scope>
    <source>
        <strain evidence="9 10">NRRL 30616</strain>
    </source>
</reference>
<dbReference type="FunCoup" id="A0A1J7IMN6">
    <property type="interactions" value="65"/>
</dbReference>
<feature type="transmembrane region" description="Helical" evidence="7">
    <location>
        <begin position="146"/>
        <end position="167"/>
    </location>
</feature>
<feature type="transmembrane region" description="Helical" evidence="7">
    <location>
        <begin position="216"/>
        <end position="235"/>
    </location>
</feature>
<feature type="transmembrane region" description="Helical" evidence="7">
    <location>
        <begin position="350"/>
        <end position="371"/>
    </location>
</feature>
<evidence type="ECO:0000313" key="9">
    <source>
        <dbReference type="EMBL" id="OIW28645.1"/>
    </source>
</evidence>
<dbReference type="InterPro" id="IPR036259">
    <property type="entry name" value="MFS_trans_sf"/>
</dbReference>
<protein>
    <submittedName>
        <fullName evidence="9">Major facilitator superfamily transporter</fullName>
    </submittedName>
</protein>